<organism evidence="4 5">
    <name type="scientific">Mucilaginibacter ginsenosidivorans</name>
    <dbReference type="NCBI Taxonomy" id="398053"/>
    <lineage>
        <taxon>Bacteria</taxon>
        <taxon>Pseudomonadati</taxon>
        <taxon>Bacteroidota</taxon>
        <taxon>Sphingobacteriia</taxon>
        <taxon>Sphingobacteriales</taxon>
        <taxon>Sphingobacteriaceae</taxon>
        <taxon>Mucilaginibacter</taxon>
    </lineage>
</organism>
<evidence type="ECO:0000259" key="3">
    <source>
        <dbReference type="Pfam" id="PF16344"/>
    </source>
</evidence>
<evidence type="ECO:0000313" key="4">
    <source>
        <dbReference type="EMBL" id="QEC64731.1"/>
    </source>
</evidence>
<dbReference type="OrthoDB" id="1099963at2"/>
<dbReference type="Pfam" id="PF04773">
    <property type="entry name" value="FecR"/>
    <property type="match status" value="1"/>
</dbReference>
<dbReference type="InterPro" id="IPR012373">
    <property type="entry name" value="Ferrdict_sens_TM"/>
</dbReference>
<dbReference type="Gene3D" id="3.55.50.30">
    <property type="match status" value="1"/>
</dbReference>
<keyword evidence="1" id="KW-1133">Transmembrane helix</keyword>
<dbReference type="PANTHER" id="PTHR30273">
    <property type="entry name" value="PERIPLASMIC SIGNAL SENSOR AND SIGMA FACTOR ACTIVATOR FECR-RELATED"/>
    <property type="match status" value="1"/>
</dbReference>
<reference evidence="4 5" key="1">
    <citation type="journal article" date="2017" name="Curr. Microbiol.">
        <title>Mucilaginibacter ginsenosidivorans sp. nov., Isolated from Soil of Ginseng Field.</title>
        <authorList>
            <person name="Kim M.M."/>
            <person name="Siddiqi M.Z."/>
            <person name="Im W.T."/>
        </authorList>
    </citation>
    <scope>NUCLEOTIDE SEQUENCE [LARGE SCALE GENOMIC DNA]</scope>
    <source>
        <strain evidence="4 5">Gsoil 3017</strain>
    </source>
</reference>
<keyword evidence="5" id="KW-1185">Reference proteome</keyword>
<protein>
    <submittedName>
        <fullName evidence="4">FecR family protein</fullName>
    </submittedName>
</protein>
<dbReference type="InterPro" id="IPR006860">
    <property type="entry name" value="FecR"/>
</dbReference>
<gene>
    <name evidence="4" type="ORF">FRZ54_19910</name>
</gene>
<keyword evidence="1" id="KW-0472">Membrane</keyword>
<dbReference type="Gene3D" id="2.60.120.1440">
    <property type="match status" value="1"/>
</dbReference>
<sequence>MNSNGSLDRYQQLAKKWLDKTITPAEQEEFAAWYNKGQDTPVNIPRGFAEDEESHRVRILNKVNETIKYDRSHRNKIKYIRWTSIAAACLLLLSIPPLYFHIRKKVTKKGNIAYQQKPAKHDVAPGGNKAVLTLANGSKIVLNDAKNGVLARQGKTLLNKAKTNQLVYMAPGSVPNNLPVAYNTISTPRGGQFQVVLSDGTKVWLNAASSITFPTVFTKNERRVNITGEVYFEVAKNKHLPFRVVAGKQTVEVLGTHFNINAYTDENSIKTTLAEGSVKVSAEGQTVFLTPDEQSNVSNSGKANITINTVDTDDILAWKDGSFVFEKADIPFIMRQASRWYDVTIKYEGNISDRRFTGSISRSVNLSELLKMLKYTGVNFKISDKTIVVGS</sequence>
<dbReference type="GO" id="GO:0016989">
    <property type="term" value="F:sigma factor antagonist activity"/>
    <property type="evidence" value="ECO:0007669"/>
    <property type="project" value="TreeGrafter"/>
</dbReference>
<dbReference type="PANTHER" id="PTHR30273:SF2">
    <property type="entry name" value="PROTEIN FECR"/>
    <property type="match status" value="1"/>
</dbReference>
<feature type="domain" description="Protein FecR C-terminal" evidence="3">
    <location>
        <begin position="323"/>
        <end position="389"/>
    </location>
</feature>
<feature type="domain" description="FecR protein" evidence="2">
    <location>
        <begin position="184"/>
        <end position="279"/>
    </location>
</feature>
<keyword evidence="1" id="KW-0812">Transmembrane</keyword>
<dbReference type="KEGG" id="mgin:FRZ54_19910"/>
<evidence type="ECO:0000259" key="2">
    <source>
        <dbReference type="Pfam" id="PF04773"/>
    </source>
</evidence>
<dbReference type="InterPro" id="IPR032508">
    <property type="entry name" value="FecR_C"/>
</dbReference>
<proteinExistence type="predicted"/>
<dbReference type="RefSeq" id="WP_147033565.1">
    <property type="nucleotide sequence ID" value="NZ_CP042436.1"/>
</dbReference>
<evidence type="ECO:0000313" key="5">
    <source>
        <dbReference type="Proteomes" id="UP000321479"/>
    </source>
</evidence>
<dbReference type="Proteomes" id="UP000321479">
    <property type="component" value="Chromosome"/>
</dbReference>
<name>A0A5B8V236_9SPHI</name>
<accession>A0A5B8V236</accession>
<dbReference type="EMBL" id="CP042436">
    <property type="protein sequence ID" value="QEC64731.1"/>
    <property type="molecule type" value="Genomic_DNA"/>
</dbReference>
<evidence type="ECO:0000256" key="1">
    <source>
        <dbReference type="SAM" id="Phobius"/>
    </source>
</evidence>
<feature type="transmembrane region" description="Helical" evidence="1">
    <location>
        <begin position="79"/>
        <end position="100"/>
    </location>
</feature>
<dbReference type="Pfam" id="PF16344">
    <property type="entry name" value="FecR_C"/>
    <property type="match status" value="1"/>
</dbReference>
<dbReference type="AlphaFoldDB" id="A0A5B8V236"/>